<protein>
    <submittedName>
        <fullName evidence="1">Uncharacterized protein</fullName>
    </submittedName>
</protein>
<proteinExistence type="predicted"/>
<keyword evidence="2" id="KW-1185">Reference proteome</keyword>
<dbReference type="Proteomes" id="UP000887159">
    <property type="component" value="Unassembled WGS sequence"/>
</dbReference>
<dbReference type="AlphaFoldDB" id="A0A8X6SB17"/>
<name>A0A8X6SB17_TRICX</name>
<reference evidence="1" key="1">
    <citation type="submission" date="2020-08" db="EMBL/GenBank/DDBJ databases">
        <title>Multicomponent nature underlies the extraordinary mechanical properties of spider dragline silk.</title>
        <authorList>
            <person name="Kono N."/>
            <person name="Nakamura H."/>
            <person name="Mori M."/>
            <person name="Yoshida Y."/>
            <person name="Ohtoshi R."/>
            <person name="Malay A.D."/>
            <person name="Moran D.A.P."/>
            <person name="Tomita M."/>
            <person name="Numata K."/>
            <person name="Arakawa K."/>
        </authorList>
    </citation>
    <scope>NUCLEOTIDE SEQUENCE</scope>
</reference>
<dbReference type="EMBL" id="BMAU01021256">
    <property type="protein sequence ID" value="GFY06042.1"/>
    <property type="molecule type" value="Genomic_DNA"/>
</dbReference>
<comment type="caution">
    <text evidence="1">The sequence shown here is derived from an EMBL/GenBank/DDBJ whole genome shotgun (WGS) entry which is preliminary data.</text>
</comment>
<sequence>MGIQEDIDFCVGFVDGRNAFLQECLGGAFVRMISFFAKMALIKEKANGFTNQNQPLMFSINFNVVIKANLLEQNDRPSVGVATVQHVSTIISTES</sequence>
<evidence type="ECO:0000313" key="2">
    <source>
        <dbReference type="Proteomes" id="UP000887159"/>
    </source>
</evidence>
<evidence type="ECO:0000313" key="1">
    <source>
        <dbReference type="EMBL" id="GFY06042.1"/>
    </source>
</evidence>
<organism evidence="1 2">
    <name type="scientific">Trichonephila clavipes</name>
    <name type="common">Golden silk orbweaver</name>
    <name type="synonym">Nephila clavipes</name>
    <dbReference type="NCBI Taxonomy" id="2585209"/>
    <lineage>
        <taxon>Eukaryota</taxon>
        <taxon>Metazoa</taxon>
        <taxon>Ecdysozoa</taxon>
        <taxon>Arthropoda</taxon>
        <taxon>Chelicerata</taxon>
        <taxon>Arachnida</taxon>
        <taxon>Araneae</taxon>
        <taxon>Araneomorphae</taxon>
        <taxon>Entelegynae</taxon>
        <taxon>Araneoidea</taxon>
        <taxon>Nephilidae</taxon>
        <taxon>Trichonephila</taxon>
    </lineage>
</organism>
<gene>
    <name evidence="1" type="ORF">TNCV_3863461</name>
</gene>
<accession>A0A8X6SB17</accession>